<feature type="signal peptide" evidence="1">
    <location>
        <begin position="1"/>
        <end position="21"/>
    </location>
</feature>
<dbReference type="GeneID" id="70223434"/>
<proteinExistence type="predicted"/>
<accession>A0A9P9GN84</accession>
<dbReference type="EMBL" id="JAGMUX010000013">
    <property type="protein sequence ID" value="KAH7241074.1"/>
    <property type="molecule type" value="Genomic_DNA"/>
</dbReference>
<keyword evidence="3" id="KW-1185">Reference proteome</keyword>
<feature type="chain" id="PRO_5040321567" description="Secreted protein" evidence="1">
    <location>
        <begin position="22"/>
        <end position="72"/>
    </location>
</feature>
<protein>
    <recommendedName>
        <fullName evidence="4">Secreted protein</fullName>
    </recommendedName>
</protein>
<comment type="caution">
    <text evidence="2">The sequence shown here is derived from an EMBL/GenBank/DDBJ whole genome shotgun (WGS) entry which is preliminary data.</text>
</comment>
<evidence type="ECO:0008006" key="4">
    <source>
        <dbReference type="Google" id="ProtNLM"/>
    </source>
</evidence>
<evidence type="ECO:0000313" key="2">
    <source>
        <dbReference type="EMBL" id="KAH7241074.1"/>
    </source>
</evidence>
<gene>
    <name evidence="2" type="ORF">BKA55DRAFT_576452</name>
</gene>
<keyword evidence="1" id="KW-0732">Signal</keyword>
<organism evidence="2 3">
    <name type="scientific">Fusarium redolens</name>
    <dbReference type="NCBI Taxonomy" id="48865"/>
    <lineage>
        <taxon>Eukaryota</taxon>
        <taxon>Fungi</taxon>
        <taxon>Dikarya</taxon>
        <taxon>Ascomycota</taxon>
        <taxon>Pezizomycotina</taxon>
        <taxon>Sordariomycetes</taxon>
        <taxon>Hypocreomycetidae</taxon>
        <taxon>Hypocreales</taxon>
        <taxon>Nectriaceae</taxon>
        <taxon>Fusarium</taxon>
        <taxon>Fusarium redolens species complex</taxon>
    </lineage>
</organism>
<evidence type="ECO:0000313" key="3">
    <source>
        <dbReference type="Proteomes" id="UP000720189"/>
    </source>
</evidence>
<dbReference type="RefSeq" id="XP_046046588.1">
    <property type="nucleotide sequence ID" value="XM_046193480.1"/>
</dbReference>
<dbReference type="Proteomes" id="UP000720189">
    <property type="component" value="Unassembled WGS sequence"/>
</dbReference>
<sequence>MASWVHGTISVSLAFLSVTWTADIDLERFMSSARSFFAESWSVLFKQLRLYGCVDDCLVAVGRLQYYTTVTQ</sequence>
<dbReference type="AlphaFoldDB" id="A0A9P9GN84"/>
<name>A0A9P9GN84_FUSRE</name>
<reference evidence="2" key="1">
    <citation type="journal article" date="2021" name="Nat. Commun.">
        <title>Genetic determinants of endophytism in the Arabidopsis root mycobiome.</title>
        <authorList>
            <person name="Mesny F."/>
            <person name="Miyauchi S."/>
            <person name="Thiergart T."/>
            <person name="Pickel B."/>
            <person name="Atanasova L."/>
            <person name="Karlsson M."/>
            <person name="Huettel B."/>
            <person name="Barry K.W."/>
            <person name="Haridas S."/>
            <person name="Chen C."/>
            <person name="Bauer D."/>
            <person name="Andreopoulos W."/>
            <person name="Pangilinan J."/>
            <person name="LaButti K."/>
            <person name="Riley R."/>
            <person name="Lipzen A."/>
            <person name="Clum A."/>
            <person name="Drula E."/>
            <person name="Henrissat B."/>
            <person name="Kohler A."/>
            <person name="Grigoriev I.V."/>
            <person name="Martin F.M."/>
            <person name="Hacquard S."/>
        </authorList>
    </citation>
    <scope>NUCLEOTIDE SEQUENCE</scope>
    <source>
        <strain evidence="2">MPI-CAGE-AT-0023</strain>
    </source>
</reference>
<evidence type="ECO:0000256" key="1">
    <source>
        <dbReference type="SAM" id="SignalP"/>
    </source>
</evidence>